<proteinExistence type="predicted"/>
<dbReference type="Proteomes" id="UP000233551">
    <property type="component" value="Unassembled WGS sequence"/>
</dbReference>
<evidence type="ECO:0000313" key="3">
    <source>
        <dbReference type="Proteomes" id="UP000233551"/>
    </source>
</evidence>
<dbReference type="EMBL" id="PGOL01003664">
    <property type="protein sequence ID" value="PKI40118.1"/>
    <property type="molecule type" value="Genomic_DNA"/>
</dbReference>
<feature type="compositionally biased region" description="Basic residues" evidence="1">
    <location>
        <begin position="227"/>
        <end position="236"/>
    </location>
</feature>
<evidence type="ECO:0000313" key="2">
    <source>
        <dbReference type="EMBL" id="PKI40118.1"/>
    </source>
</evidence>
<feature type="compositionally biased region" description="Polar residues" evidence="1">
    <location>
        <begin position="15"/>
        <end position="29"/>
    </location>
</feature>
<evidence type="ECO:0000256" key="1">
    <source>
        <dbReference type="SAM" id="MobiDB-lite"/>
    </source>
</evidence>
<sequence length="245" mass="26775">MACEMAKSVGEMPESASQSLANVTQSHPMSVSDEKSAPKGSLNSRKVFPKVNQSLEFFKGVKHNNVKPPSEFLQIGVDQWSYTLIGLFMSKTPDFGKKLLSLLRREAIVASDHAAKPGEKASTSVVDICAADAPTEENTCATNTPTEEDKGRAKLREVLNKEKRDTPTKGKTLNAADIIEEVETRGNVASLDDEWDSVAKKKEVQFRDTSKLRSATMEVAQKILKVQGKRKSRTGKGGKPPKLLS</sequence>
<feature type="region of interest" description="Disordered" evidence="1">
    <location>
        <begin position="1"/>
        <end position="45"/>
    </location>
</feature>
<protein>
    <submittedName>
        <fullName evidence="2">Uncharacterized protein</fullName>
    </submittedName>
</protein>
<dbReference type="AlphaFoldDB" id="A0A2I0I804"/>
<gene>
    <name evidence="2" type="ORF">CRG98_039490</name>
</gene>
<name>A0A2I0I804_PUNGR</name>
<comment type="caution">
    <text evidence="2">The sequence shown here is derived from an EMBL/GenBank/DDBJ whole genome shotgun (WGS) entry which is preliminary data.</text>
</comment>
<reference evidence="2 3" key="1">
    <citation type="submission" date="2017-11" db="EMBL/GenBank/DDBJ databases">
        <title>De-novo sequencing of pomegranate (Punica granatum L.) genome.</title>
        <authorList>
            <person name="Akparov Z."/>
            <person name="Amiraslanov A."/>
            <person name="Hajiyeva S."/>
            <person name="Abbasov M."/>
            <person name="Kaur K."/>
            <person name="Hamwieh A."/>
            <person name="Solovyev V."/>
            <person name="Salamov A."/>
            <person name="Braich B."/>
            <person name="Kosarev P."/>
            <person name="Mahmoud A."/>
            <person name="Hajiyev E."/>
            <person name="Babayeva S."/>
            <person name="Izzatullayeva V."/>
            <person name="Mammadov A."/>
            <person name="Mammadov A."/>
            <person name="Sharifova S."/>
            <person name="Ojaghi J."/>
            <person name="Eynullazada K."/>
            <person name="Bayramov B."/>
            <person name="Abdulazimova A."/>
            <person name="Shahmuradov I."/>
        </authorList>
    </citation>
    <scope>NUCLEOTIDE SEQUENCE [LARGE SCALE GENOMIC DNA]</scope>
    <source>
        <strain evidence="3">cv. AG2017</strain>
        <tissue evidence="2">Leaf</tissue>
    </source>
</reference>
<feature type="region of interest" description="Disordered" evidence="1">
    <location>
        <begin position="223"/>
        <end position="245"/>
    </location>
</feature>
<organism evidence="2 3">
    <name type="scientific">Punica granatum</name>
    <name type="common">Pomegranate</name>
    <dbReference type="NCBI Taxonomy" id="22663"/>
    <lineage>
        <taxon>Eukaryota</taxon>
        <taxon>Viridiplantae</taxon>
        <taxon>Streptophyta</taxon>
        <taxon>Embryophyta</taxon>
        <taxon>Tracheophyta</taxon>
        <taxon>Spermatophyta</taxon>
        <taxon>Magnoliopsida</taxon>
        <taxon>eudicotyledons</taxon>
        <taxon>Gunneridae</taxon>
        <taxon>Pentapetalae</taxon>
        <taxon>rosids</taxon>
        <taxon>malvids</taxon>
        <taxon>Myrtales</taxon>
        <taxon>Lythraceae</taxon>
        <taxon>Punica</taxon>
    </lineage>
</organism>
<accession>A0A2I0I804</accession>
<keyword evidence="3" id="KW-1185">Reference proteome</keyword>